<sequence length="175" mass="19709">MRKAKQKAKIRADGRRSVRRAPGTTEAGKMQSTKDLRGTTNRQKTIRPISFTEMIKFLRSELRGLALDQVLEVEGAQEFLLALFEVVWESKRMKMAGTPFQPYAHGLNQSISINPWTQRLPYLATVTEADEMNGQTAPSTFRFPASSYTTEAILYDKLSMDSQATFAKQVSKNGL</sequence>
<organism evidence="2 3">
    <name type="scientific">Phytophthora infestans</name>
    <name type="common">Potato late blight agent</name>
    <name type="synonym">Botrytis infestans</name>
    <dbReference type="NCBI Taxonomy" id="4787"/>
    <lineage>
        <taxon>Eukaryota</taxon>
        <taxon>Sar</taxon>
        <taxon>Stramenopiles</taxon>
        <taxon>Oomycota</taxon>
        <taxon>Peronosporomycetes</taxon>
        <taxon>Peronosporales</taxon>
        <taxon>Peronosporaceae</taxon>
        <taxon>Phytophthora</taxon>
    </lineage>
</organism>
<keyword evidence="3" id="KW-1185">Reference proteome</keyword>
<reference evidence="2" key="1">
    <citation type="submission" date="2020-04" db="EMBL/GenBank/DDBJ databases">
        <title>Hybrid Assembly of Korean Phytophthora infestans isolates.</title>
        <authorList>
            <person name="Prokchorchik M."/>
            <person name="Lee Y."/>
            <person name="Seo J."/>
            <person name="Cho J.-H."/>
            <person name="Park Y.-E."/>
            <person name="Jang D.-C."/>
            <person name="Im J.-S."/>
            <person name="Choi J.-G."/>
            <person name="Park H.-J."/>
            <person name="Lee G.-B."/>
            <person name="Lee Y.-G."/>
            <person name="Hong S.-Y."/>
            <person name="Cho K."/>
            <person name="Sohn K.H."/>
        </authorList>
    </citation>
    <scope>NUCLEOTIDE SEQUENCE</scope>
    <source>
        <strain evidence="2">KR_1_A1</strain>
    </source>
</reference>
<protein>
    <submittedName>
        <fullName evidence="2">Uncharacterized protein</fullName>
    </submittedName>
</protein>
<accession>A0A833S8V3</accession>
<dbReference type="EMBL" id="WSZM01000660">
    <property type="protein sequence ID" value="KAF4030602.1"/>
    <property type="molecule type" value="Genomic_DNA"/>
</dbReference>
<dbReference type="Proteomes" id="UP000602510">
    <property type="component" value="Unassembled WGS sequence"/>
</dbReference>
<gene>
    <name evidence="2" type="ORF">GN244_ATG17614</name>
</gene>
<evidence type="ECO:0000313" key="2">
    <source>
        <dbReference type="EMBL" id="KAF4030602.1"/>
    </source>
</evidence>
<evidence type="ECO:0000313" key="3">
    <source>
        <dbReference type="Proteomes" id="UP000602510"/>
    </source>
</evidence>
<name>A0A833S8V3_PHYIN</name>
<dbReference type="AlphaFoldDB" id="A0A833S8V3"/>
<comment type="caution">
    <text evidence="2">The sequence shown here is derived from an EMBL/GenBank/DDBJ whole genome shotgun (WGS) entry which is preliminary data.</text>
</comment>
<feature type="region of interest" description="Disordered" evidence="1">
    <location>
        <begin position="1"/>
        <end position="41"/>
    </location>
</feature>
<evidence type="ECO:0000256" key="1">
    <source>
        <dbReference type="SAM" id="MobiDB-lite"/>
    </source>
</evidence>
<proteinExistence type="predicted"/>